<comment type="caution">
    <text evidence="2">The sequence shown here is derived from an EMBL/GenBank/DDBJ whole genome shotgun (WGS) entry which is preliminary data.</text>
</comment>
<feature type="transmembrane region" description="Helical" evidence="1">
    <location>
        <begin position="75"/>
        <end position="94"/>
    </location>
</feature>
<dbReference type="EMBL" id="CAJZ01000049">
    <property type="protein sequence ID" value="CCI83122.1"/>
    <property type="molecule type" value="Genomic_DNA"/>
</dbReference>
<feature type="transmembrane region" description="Helical" evidence="1">
    <location>
        <begin position="220"/>
        <end position="240"/>
    </location>
</feature>
<keyword evidence="1" id="KW-1133">Transmembrane helix</keyword>
<name>I7L8A8_9CORY</name>
<evidence type="ECO:0000313" key="4">
    <source>
        <dbReference type="Proteomes" id="UP000006078"/>
    </source>
</evidence>
<dbReference type="Proteomes" id="UP000006078">
    <property type="component" value="Unassembled WGS sequence"/>
</dbReference>
<keyword evidence="1" id="KW-0472">Membrane</keyword>
<keyword evidence="1" id="KW-0812">Transmembrane</keyword>
<feature type="transmembrane region" description="Helical" evidence="1">
    <location>
        <begin position="115"/>
        <end position="145"/>
    </location>
</feature>
<evidence type="ECO:0000313" key="2">
    <source>
        <dbReference type="EMBL" id="CCI83122.1"/>
    </source>
</evidence>
<reference evidence="3 4" key="2">
    <citation type="submission" date="2012-08" db="EMBL/GenBank/DDBJ databases">
        <title>The Genome Sequence of Turicella otitidis ATCC 51513.</title>
        <authorList>
            <consortium name="The Broad Institute Genome Sequencing Platform"/>
            <person name="Earl A."/>
            <person name="Ward D."/>
            <person name="Feldgarden M."/>
            <person name="Gevers D."/>
            <person name="Huys G."/>
            <person name="Walker B."/>
            <person name="Young S.K."/>
            <person name="Zeng Q."/>
            <person name="Gargeya S."/>
            <person name="Fitzgerald M."/>
            <person name="Haas B."/>
            <person name="Abouelleil A."/>
            <person name="Alvarado L."/>
            <person name="Arachchi H.M."/>
            <person name="Berlin A.M."/>
            <person name="Chapman S.B."/>
            <person name="Goldberg J."/>
            <person name="Griggs A."/>
            <person name="Gujja S."/>
            <person name="Hansen M."/>
            <person name="Howarth C."/>
            <person name="Imamovic A."/>
            <person name="Larimer J."/>
            <person name="McCowen C."/>
            <person name="Montmayeur A."/>
            <person name="Murphy C."/>
            <person name="Neiman D."/>
            <person name="Pearson M."/>
            <person name="Priest M."/>
            <person name="Roberts A."/>
            <person name="Saif S."/>
            <person name="Shea T."/>
            <person name="Sisk P."/>
            <person name="Sykes S."/>
            <person name="Wortman J."/>
            <person name="Nusbaum C."/>
            <person name="Birren B."/>
        </authorList>
    </citation>
    <scope>NUCLEOTIDE SEQUENCE [LARGE SCALE GENOMIC DNA]</scope>
    <source>
        <strain evidence="3 4">ATCC 51513</strain>
    </source>
</reference>
<accession>I7L8A8</accession>
<feature type="transmembrane region" description="Helical" evidence="1">
    <location>
        <begin position="291"/>
        <end position="313"/>
    </location>
</feature>
<evidence type="ECO:0000256" key="1">
    <source>
        <dbReference type="SAM" id="Phobius"/>
    </source>
</evidence>
<dbReference type="EMBL" id="AHAE01000006">
    <property type="protein sequence ID" value="EJZ82938.1"/>
    <property type="molecule type" value="Genomic_DNA"/>
</dbReference>
<organism evidence="2 5">
    <name type="scientific">Corynebacterium otitidis ATCC 51513</name>
    <dbReference type="NCBI Taxonomy" id="883169"/>
    <lineage>
        <taxon>Bacteria</taxon>
        <taxon>Bacillati</taxon>
        <taxon>Actinomycetota</taxon>
        <taxon>Actinomycetes</taxon>
        <taxon>Mycobacteriales</taxon>
        <taxon>Corynebacteriaceae</taxon>
        <taxon>Corynebacterium</taxon>
    </lineage>
</organism>
<dbReference type="OrthoDB" id="3261041at2"/>
<feature type="transmembrane region" description="Helical" evidence="1">
    <location>
        <begin position="157"/>
        <end position="181"/>
    </location>
</feature>
<feature type="transmembrane region" description="Helical" evidence="1">
    <location>
        <begin position="397"/>
        <end position="420"/>
    </location>
</feature>
<evidence type="ECO:0000313" key="5">
    <source>
        <dbReference type="Proteomes" id="UP000011016"/>
    </source>
</evidence>
<dbReference type="Proteomes" id="UP000011016">
    <property type="component" value="Unassembled WGS sequence"/>
</dbReference>
<reference evidence="2 5" key="1">
    <citation type="journal article" date="2012" name="J. Bacteriol.">
        <title>Draft Genome Sequence of Turicella otitidis ATCC 51513, Isolated from Middle Ear Fluid from a Child with Otitis Media.</title>
        <authorList>
            <person name="Brinkrolf K."/>
            <person name="Schneider J."/>
            <person name="Knecht M."/>
            <person name="Ruckert C."/>
            <person name="Tauch A."/>
        </authorList>
    </citation>
    <scope>NUCLEOTIDE SEQUENCE [LARGE SCALE GENOMIC DNA]</scope>
    <source>
        <strain evidence="2 5">ATCC 51513</strain>
    </source>
</reference>
<dbReference type="RefSeq" id="WP_004600010.1">
    <property type="nucleotide sequence ID" value="NZ_HF541865.1"/>
</dbReference>
<dbReference type="HOGENOM" id="CLU_025319_1_0_11"/>
<dbReference type="STRING" id="29321.AAV33_01690"/>
<feature type="transmembrane region" description="Helical" evidence="1">
    <location>
        <begin position="469"/>
        <end position="493"/>
    </location>
</feature>
<gene>
    <name evidence="2" type="ORF">BN46_0374</name>
    <name evidence="3" type="ORF">HMPREF9719_00120</name>
</gene>
<feature type="transmembrane region" description="Helical" evidence="1">
    <location>
        <begin position="252"/>
        <end position="271"/>
    </location>
</feature>
<feature type="transmembrane region" description="Helical" evidence="1">
    <location>
        <begin position="193"/>
        <end position="214"/>
    </location>
</feature>
<dbReference type="AlphaFoldDB" id="I7L8A8"/>
<dbReference type="eggNOG" id="ENOG502Z89R">
    <property type="taxonomic scope" value="Bacteria"/>
</dbReference>
<feature type="transmembrane region" description="Helical" evidence="1">
    <location>
        <begin position="426"/>
        <end position="448"/>
    </location>
</feature>
<keyword evidence="4" id="KW-1185">Reference proteome</keyword>
<protein>
    <submittedName>
        <fullName evidence="2">ABC-2 type transport system permease protein</fullName>
    </submittedName>
</protein>
<feature type="transmembrane region" description="Helical" evidence="1">
    <location>
        <begin position="41"/>
        <end position="63"/>
    </location>
</feature>
<feature type="transmembrane region" description="Helical" evidence="1">
    <location>
        <begin position="325"/>
        <end position="343"/>
    </location>
</feature>
<feature type="transmembrane region" description="Helical" evidence="1">
    <location>
        <begin position="505"/>
        <end position="525"/>
    </location>
</feature>
<proteinExistence type="predicted"/>
<evidence type="ECO:0000313" key="3">
    <source>
        <dbReference type="EMBL" id="EJZ82938.1"/>
    </source>
</evidence>
<sequence length="543" mass="54611">MSSPAGATLSAAPGEARVTGTLLKLHALLWWRELKGNAAKIFTLIVLGIYLVLGLVGAVLPMIAAASGVLDPELIPLFTGGGTLAYVLGMWYFGDTDRHLNPGILGTLPLTSRQVAPALAASAGLRIFGLACVICSVVTGLALTITPLATGSAGAGILALAMAPLGLAISLVLGEVLTGLVSIASRTLVVKTLGLLAVLTVAGLGLVGVQTGAIAGLGQLGAIVAWTPLGAPGGAVAAALGGDWGIAGGRALVAIVTVVLAAVALRATVAAELSPRKRPGVRASAAHGQTVASKLLLPGLPSAPFAAVFSRAVRYAPRDNRTAELLAAPVIGLGLLAFFAYQSDGPIDVGQVIMVLFLAVFIAGLGFVDDFGMDGPGGWSLLVSGVRGRTALLGRHLFGVITVLASGGIVLAGIAVVSPATLNTTVLLAIFGVAISLLGTSLLLTALVPYPTTAPGAKMLTGGGNSMPAGAWIATFVFMLVGWLPILPGLLVAVLGSGGLHDTGLVLLVALPLVFYVIAATIASWRVERAWPEIFGKVRSWVG</sequence>
<feature type="transmembrane region" description="Helical" evidence="1">
    <location>
        <begin position="349"/>
        <end position="368"/>
    </location>
</feature>